<dbReference type="PANTHER" id="PTHR11394">
    <property type="entry name" value="TASTE RECEPTOR TYPE 2"/>
    <property type="match status" value="1"/>
</dbReference>
<dbReference type="Ensembl" id="ENSLLET00000038070.1">
    <property type="protein sequence ID" value="ENSLLEP00000036655.1"/>
    <property type="gene ID" value="ENSLLEG00000023131.1"/>
</dbReference>
<dbReference type="InterPro" id="IPR007960">
    <property type="entry name" value="TAS2R"/>
</dbReference>
<dbReference type="GO" id="GO:0016020">
    <property type="term" value="C:membrane"/>
    <property type="evidence" value="ECO:0007669"/>
    <property type="project" value="UniProtKB-SubCell"/>
</dbReference>
<feature type="transmembrane region" description="Helical" evidence="13">
    <location>
        <begin position="36"/>
        <end position="56"/>
    </location>
</feature>
<accession>A0A8C5QFX9</accession>
<evidence type="ECO:0000256" key="13">
    <source>
        <dbReference type="SAM" id="Phobius"/>
    </source>
</evidence>
<evidence type="ECO:0000313" key="14">
    <source>
        <dbReference type="Ensembl" id="ENSLLEP00000036655.1"/>
    </source>
</evidence>
<evidence type="ECO:0000256" key="2">
    <source>
        <dbReference type="ARBA" id="ARBA00007376"/>
    </source>
</evidence>
<keyword evidence="10 12" id="KW-0807">Transducer</keyword>
<feature type="transmembrane region" description="Helical" evidence="13">
    <location>
        <begin position="270"/>
        <end position="288"/>
    </location>
</feature>
<keyword evidence="8 12" id="KW-0472">Membrane</keyword>
<evidence type="ECO:0000256" key="9">
    <source>
        <dbReference type="ARBA" id="ARBA00023170"/>
    </source>
</evidence>
<keyword evidence="6 13" id="KW-1133">Transmembrane helix</keyword>
<keyword evidence="3 12" id="KW-0919">Taste</keyword>
<feature type="transmembrane region" description="Helical" evidence="13">
    <location>
        <begin position="187"/>
        <end position="212"/>
    </location>
</feature>
<evidence type="ECO:0000313" key="15">
    <source>
        <dbReference type="Proteomes" id="UP000694569"/>
    </source>
</evidence>
<sequence>NVSTRADASHYPLCLHTRWKLLDSHCVRDMISPENIIILVVIFLVSLMGFIFNTAILSINYKRWKSGGRLLPSDQIHIFIGVANILLQCFMAAQSVILAAFNHLLYVEEVIVTFFVLASFLIYVCVWLNTWLCVYYVVSIASFTCQFFVWLKGNLSNILLKLMLVSVVGSFFVSFKSINVNTFFQLLSLYLGCFIPFGLSNICLGHTLFSILRHVWRIKHRDSDLSFSPNLQAHVRAAKTMTLLILLYISYCLGQVFGMLYKYYVDKVSVFSWFLLLFFPSADSFIIIQSNTKLRKAFQRWIGAGGGCCEHSGKSDIERNG</sequence>
<feature type="transmembrane region" description="Helical" evidence="13">
    <location>
        <begin position="243"/>
        <end position="264"/>
    </location>
</feature>
<dbReference type="SUPFAM" id="SSF81321">
    <property type="entry name" value="Family A G protein-coupled receptor-like"/>
    <property type="match status" value="1"/>
</dbReference>
<protein>
    <recommendedName>
        <fullName evidence="12">Taste receptor type 2</fullName>
    </recommendedName>
</protein>
<keyword evidence="15" id="KW-1185">Reference proteome</keyword>
<feature type="transmembrane region" description="Helical" evidence="13">
    <location>
        <begin position="158"/>
        <end position="175"/>
    </location>
</feature>
<evidence type="ECO:0000256" key="5">
    <source>
        <dbReference type="ARBA" id="ARBA00022692"/>
    </source>
</evidence>
<evidence type="ECO:0000256" key="7">
    <source>
        <dbReference type="ARBA" id="ARBA00023040"/>
    </source>
</evidence>
<name>A0A8C5QFX9_9ANUR</name>
<dbReference type="OrthoDB" id="8876749at2759"/>
<keyword evidence="7 12" id="KW-0297">G-protein coupled receptor</keyword>
<dbReference type="PANTHER" id="PTHR11394:SF47">
    <property type="entry name" value="TASTE RECEPTOR TYPE 2 MEMBER 40"/>
    <property type="match status" value="1"/>
</dbReference>
<dbReference type="Gene3D" id="1.20.1070.10">
    <property type="entry name" value="Rhodopsin 7-helix transmembrane proteins"/>
    <property type="match status" value="1"/>
</dbReference>
<comment type="similarity">
    <text evidence="2 11">Belongs to the G-protein coupled receptor T2R family.</text>
</comment>
<evidence type="ECO:0000256" key="10">
    <source>
        <dbReference type="ARBA" id="ARBA00023224"/>
    </source>
</evidence>
<dbReference type="GO" id="GO:0033038">
    <property type="term" value="F:bitter taste receptor activity"/>
    <property type="evidence" value="ECO:0007669"/>
    <property type="project" value="InterPro"/>
</dbReference>
<evidence type="ECO:0000256" key="4">
    <source>
        <dbReference type="ARBA" id="ARBA00022606"/>
    </source>
</evidence>
<evidence type="ECO:0000256" key="12">
    <source>
        <dbReference type="RuleBase" id="RU004424"/>
    </source>
</evidence>
<evidence type="ECO:0000256" key="3">
    <source>
        <dbReference type="ARBA" id="ARBA00022480"/>
    </source>
</evidence>
<keyword evidence="4 12" id="KW-0716">Sensory transduction</keyword>
<organism evidence="14 15">
    <name type="scientific">Leptobrachium leishanense</name>
    <name type="common">Leishan spiny toad</name>
    <dbReference type="NCBI Taxonomy" id="445787"/>
    <lineage>
        <taxon>Eukaryota</taxon>
        <taxon>Metazoa</taxon>
        <taxon>Chordata</taxon>
        <taxon>Craniata</taxon>
        <taxon>Vertebrata</taxon>
        <taxon>Euteleostomi</taxon>
        <taxon>Amphibia</taxon>
        <taxon>Batrachia</taxon>
        <taxon>Anura</taxon>
        <taxon>Pelobatoidea</taxon>
        <taxon>Megophryidae</taxon>
        <taxon>Leptobrachium</taxon>
    </lineage>
</organism>
<reference evidence="14" key="2">
    <citation type="submission" date="2025-09" db="UniProtKB">
        <authorList>
            <consortium name="Ensembl"/>
        </authorList>
    </citation>
    <scope>IDENTIFICATION</scope>
</reference>
<feature type="transmembrane region" description="Helical" evidence="13">
    <location>
        <begin position="110"/>
        <end position="128"/>
    </location>
</feature>
<evidence type="ECO:0000256" key="8">
    <source>
        <dbReference type="ARBA" id="ARBA00023136"/>
    </source>
</evidence>
<reference evidence="14" key="1">
    <citation type="submission" date="2025-08" db="UniProtKB">
        <authorList>
            <consortium name="Ensembl"/>
        </authorList>
    </citation>
    <scope>IDENTIFICATION</scope>
</reference>
<proteinExistence type="inferred from homology"/>
<dbReference type="GeneTree" id="ENSGT01150000286961"/>
<evidence type="ECO:0000256" key="1">
    <source>
        <dbReference type="ARBA" id="ARBA00004141"/>
    </source>
</evidence>
<dbReference type="GO" id="GO:0004930">
    <property type="term" value="F:G protein-coupled receptor activity"/>
    <property type="evidence" value="ECO:0007669"/>
    <property type="project" value="UniProtKB-KW"/>
</dbReference>
<dbReference type="Proteomes" id="UP000694569">
    <property type="component" value="Unplaced"/>
</dbReference>
<feature type="transmembrane region" description="Helical" evidence="13">
    <location>
        <begin position="76"/>
        <end position="98"/>
    </location>
</feature>
<dbReference type="AlphaFoldDB" id="A0A8C5QFX9"/>
<dbReference type="Pfam" id="PF05296">
    <property type="entry name" value="TAS2R"/>
    <property type="match status" value="1"/>
</dbReference>
<evidence type="ECO:0000256" key="6">
    <source>
        <dbReference type="ARBA" id="ARBA00022989"/>
    </source>
</evidence>
<comment type="subcellular location">
    <subcellularLocation>
        <location evidence="1 12">Membrane</location>
        <topology evidence="1 12">Multi-pass membrane protein</topology>
    </subcellularLocation>
</comment>
<keyword evidence="5 12" id="KW-0812">Transmembrane</keyword>
<evidence type="ECO:0000256" key="11">
    <source>
        <dbReference type="RuleBase" id="RU004423"/>
    </source>
</evidence>
<keyword evidence="9 12" id="KW-0675">Receptor</keyword>